<dbReference type="InterPro" id="IPR005543">
    <property type="entry name" value="PASTA_dom"/>
</dbReference>
<evidence type="ECO:0000259" key="3">
    <source>
        <dbReference type="Pfam" id="PF03793"/>
    </source>
</evidence>
<keyword evidence="1" id="KW-0812">Transmembrane</keyword>
<dbReference type="InterPro" id="IPR018392">
    <property type="entry name" value="LysM"/>
</dbReference>
<dbReference type="Pfam" id="PF01476">
    <property type="entry name" value="LysM"/>
    <property type="match status" value="1"/>
</dbReference>
<evidence type="ECO:0000256" key="1">
    <source>
        <dbReference type="SAM" id="Phobius"/>
    </source>
</evidence>
<sequence>MNIDFDNAVRSSLGDIIAAAPEPHERPMRSVTVGNDARLRRPYLSVAAALVVLSAVGGVFALGGSDRTETPRGVAPSTSAPICAGTGAQVLVPNVAGMPYTDAVAALASAGLNANARREFPPVGVTAIDADYVIIRQDTVPGTKTSCGALVTLTAAFRPGPLYIVKEGDTYEWIAASEPTTIEQLLSLNGLTVAELEANGGIALYRLPIGQALRLGNAPASSANSSTTTVISQSPVGCSGYDLMTTAQPLRDSTMSNTLLVVLVKNIGARPCVLPETPPTLEGLSPDGSSVPLVARSEQTYFGVPTPLAAALDVGGVAAVWVGGSVPGVCDPIDATQTWDRMFFRLPDGTTTRWFRTSFDTKCGVTGITKFGAP</sequence>
<dbReference type="EMBL" id="CAFAAI010000001">
    <property type="protein sequence ID" value="CAB4785057.1"/>
    <property type="molecule type" value="Genomic_DNA"/>
</dbReference>
<dbReference type="CDD" id="cd00118">
    <property type="entry name" value="LysM"/>
    <property type="match status" value="1"/>
</dbReference>
<feature type="domain" description="PASTA" evidence="3">
    <location>
        <begin position="90"/>
        <end position="154"/>
    </location>
</feature>
<dbReference type="AlphaFoldDB" id="A0A6J6WRY8"/>
<keyword evidence="1" id="KW-1133">Transmembrane helix</keyword>
<reference evidence="4" key="1">
    <citation type="submission" date="2020-05" db="EMBL/GenBank/DDBJ databases">
        <authorList>
            <person name="Chiriac C."/>
            <person name="Salcher M."/>
            <person name="Ghai R."/>
            <person name="Kavagutti S V."/>
        </authorList>
    </citation>
    <scope>NUCLEOTIDE SEQUENCE</scope>
</reference>
<dbReference type="Gene3D" id="3.30.10.20">
    <property type="match status" value="1"/>
</dbReference>
<accession>A0A6J6WRY8</accession>
<feature type="domain" description="LysM" evidence="2">
    <location>
        <begin position="163"/>
        <end position="194"/>
    </location>
</feature>
<proteinExistence type="predicted"/>
<dbReference type="InterPro" id="IPR036779">
    <property type="entry name" value="LysM_dom_sf"/>
</dbReference>
<name>A0A6J6WRY8_9ZZZZ</name>
<feature type="transmembrane region" description="Helical" evidence="1">
    <location>
        <begin position="43"/>
        <end position="62"/>
    </location>
</feature>
<dbReference type="Gene3D" id="3.10.350.10">
    <property type="entry name" value="LysM domain"/>
    <property type="match status" value="1"/>
</dbReference>
<evidence type="ECO:0000313" key="4">
    <source>
        <dbReference type="EMBL" id="CAB4785057.1"/>
    </source>
</evidence>
<dbReference type="Pfam" id="PF03793">
    <property type="entry name" value="PASTA"/>
    <property type="match status" value="1"/>
</dbReference>
<gene>
    <name evidence="4" type="ORF">UFOPK2992_00015</name>
</gene>
<organism evidence="4">
    <name type="scientific">freshwater metagenome</name>
    <dbReference type="NCBI Taxonomy" id="449393"/>
    <lineage>
        <taxon>unclassified sequences</taxon>
        <taxon>metagenomes</taxon>
        <taxon>ecological metagenomes</taxon>
    </lineage>
</organism>
<protein>
    <submittedName>
        <fullName evidence="4">Unannotated protein</fullName>
    </submittedName>
</protein>
<keyword evidence="1" id="KW-0472">Membrane</keyword>
<dbReference type="CDD" id="cd06577">
    <property type="entry name" value="PASTA_pknB"/>
    <property type="match status" value="1"/>
</dbReference>
<evidence type="ECO:0000259" key="2">
    <source>
        <dbReference type="Pfam" id="PF01476"/>
    </source>
</evidence>